<dbReference type="STRING" id="504832.OCA5_c06500"/>
<feature type="transmembrane region" description="Helical" evidence="1">
    <location>
        <begin position="41"/>
        <end position="61"/>
    </location>
</feature>
<dbReference type="KEGG" id="oca:OCAR_7484"/>
<protein>
    <recommendedName>
        <fullName evidence="4">Transmembrane protein</fullName>
    </recommendedName>
</protein>
<keyword evidence="1" id="KW-0812">Transmembrane</keyword>
<dbReference type="KEGG" id="ocg:OCA5_c06500"/>
<dbReference type="HOGENOM" id="CLU_1792757_0_0_5"/>
<gene>
    <name evidence="2" type="ordered locus">OCA5_c06500</name>
</gene>
<evidence type="ECO:0000313" key="3">
    <source>
        <dbReference type="Proteomes" id="UP000007730"/>
    </source>
</evidence>
<feature type="transmembrane region" description="Helical" evidence="1">
    <location>
        <begin position="113"/>
        <end position="138"/>
    </location>
</feature>
<keyword evidence="1" id="KW-1133">Transmembrane helix</keyword>
<evidence type="ECO:0008006" key="4">
    <source>
        <dbReference type="Google" id="ProtNLM"/>
    </source>
</evidence>
<reference evidence="2 3" key="1">
    <citation type="journal article" date="2011" name="J. Bacteriol.">
        <title>Complete genome sequences of the chemolithoautotrophic Oligotropha carboxidovorans strains OM4 and OM5.</title>
        <authorList>
            <person name="Volland S."/>
            <person name="Rachinger M."/>
            <person name="Strittmatter A."/>
            <person name="Daniel R."/>
            <person name="Gottschalk G."/>
            <person name="Meyer O."/>
        </authorList>
    </citation>
    <scope>NUCLEOTIDE SEQUENCE [LARGE SCALE GENOMIC DNA]</scope>
    <source>
        <strain evidence="3">ATCC 49405 / DSM 1227 / KCTC 32145 / OM5</strain>
    </source>
</reference>
<dbReference type="PATRIC" id="fig|504832.7.peg.680"/>
<feature type="transmembrane region" description="Helical" evidence="1">
    <location>
        <begin position="82"/>
        <end position="107"/>
    </location>
</feature>
<name>B6JJJ3_AFIC5</name>
<feature type="transmembrane region" description="Helical" evidence="1">
    <location>
        <begin position="18"/>
        <end position="35"/>
    </location>
</feature>
<keyword evidence="1" id="KW-0472">Membrane</keyword>
<dbReference type="EMBL" id="CP002826">
    <property type="protein sequence ID" value="AEI05373.1"/>
    <property type="molecule type" value="Genomic_DNA"/>
</dbReference>
<sequence length="149" mass="15799">MQIGLSTSPLANSRWYEYVIRFVLGGAVTVFTGMISSEFGASIGGLFLALPAIFCASATLIERHEIRRKRDAGGEGARRGRGAAALDATGAALGSVAMVAFAIVLLVTTSWGAAAAFACASLAWVVIAVAMWVLRWIVKRGIRRARARR</sequence>
<dbReference type="RefSeq" id="WP_012564611.1">
    <property type="nucleotide sequence ID" value="NC_011386.1"/>
</dbReference>
<dbReference type="Proteomes" id="UP000007730">
    <property type="component" value="Chromosome"/>
</dbReference>
<organism evidence="2 3">
    <name type="scientific">Afipia carboxidovorans (strain ATCC 49405 / DSM 1227 / KCTC 32145 / OM5)</name>
    <name type="common">Oligotropha carboxidovorans</name>
    <dbReference type="NCBI Taxonomy" id="504832"/>
    <lineage>
        <taxon>Bacteria</taxon>
        <taxon>Pseudomonadati</taxon>
        <taxon>Pseudomonadota</taxon>
        <taxon>Alphaproteobacteria</taxon>
        <taxon>Hyphomicrobiales</taxon>
        <taxon>Nitrobacteraceae</taxon>
        <taxon>Afipia</taxon>
    </lineage>
</organism>
<proteinExistence type="predicted"/>
<dbReference type="eggNOG" id="ENOG5033EQJ">
    <property type="taxonomic scope" value="Bacteria"/>
</dbReference>
<dbReference type="OrthoDB" id="8250301at2"/>
<evidence type="ECO:0000256" key="1">
    <source>
        <dbReference type="SAM" id="Phobius"/>
    </source>
</evidence>
<keyword evidence="3" id="KW-1185">Reference proteome</keyword>
<dbReference type="AlphaFoldDB" id="B6JJJ3"/>
<evidence type="ECO:0000313" key="2">
    <source>
        <dbReference type="EMBL" id="AEI05373.1"/>
    </source>
</evidence>
<accession>B6JJJ3</accession>